<evidence type="ECO:0000313" key="1">
    <source>
        <dbReference type="EMBL" id="OGG44108.1"/>
    </source>
</evidence>
<dbReference type="AlphaFoldDB" id="A0A1F6C4V0"/>
<organism evidence="1 2">
    <name type="scientific">Handelsmanbacteria sp. (strain RIFCSPLOWO2_12_FULL_64_10)</name>
    <dbReference type="NCBI Taxonomy" id="1817868"/>
    <lineage>
        <taxon>Bacteria</taxon>
        <taxon>Candidatus Handelsmaniibacteriota</taxon>
    </lineage>
</organism>
<comment type="caution">
    <text evidence="1">The sequence shown here is derived from an EMBL/GenBank/DDBJ whole genome shotgun (WGS) entry which is preliminary data.</text>
</comment>
<gene>
    <name evidence="1" type="ORF">A3F84_27750</name>
</gene>
<evidence type="ECO:0000313" key="2">
    <source>
        <dbReference type="Proteomes" id="UP000178606"/>
    </source>
</evidence>
<reference evidence="1 2" key="1">
    <citation type="journal article" date="2016" name="Nat. Commun.">
        <title>Thousands of microbial genomes shed light on interconnected biogeochemical processes in an aquifer system.</title>
        <authorList>
            <person name="Anantharaman K."/>
            <person name="Brown C.T."/>
            <person name="Hug L.A."/>
            <person name="Sharon I."/>
            <person name="Castelle C.J."/>
            <person name="Probst A.J."/>
            <person name="Thomas B.C."/>
            <person name="Singh A."/>
            <person name="Wilkins M.J."/>
            <person name="Karaoz U."/>
            <person name="Brodie E.L."/>
            <person name="Williams K.H."/>
            <person name="Hubbard S.S."/>
            <person name="Banfield J.F."/>
        </authorList>
    </citation>
    <scope>NUCLEOTIDE SEQUENCE [LARGE SCALE GENOMIC DNA]</scope>
    <source>
        <strain evidence="2">RIFCSPLOWO2_12_FULL_64_10</strain>
    </source>
</reference>
<accession>A0A1F6C4V0</accession>
<sequence>MIQDILNEQSATLAKKMANLVRDVAAARVGIKSSDEAAAARSKVMLNDYCGPQARALLEVLKRLDASLNTHEMPPFESEHLDEVRDAANL</sequence>
<dbReference type="Proteomes" id="UP000178606">
    <property type="component" value="Unassembled WGS sequence"/>
</dbReference>
<protein>
    <submittedName>
        <fullName evidence="1">Uncharacterized protein</fullName>
    </submittedName>
</protein>
<dbReference type="EMBL" id="MFKF01000416">
    <property type="protein sequence ID" value="OGG44108.1"/>
    <property type="molecule type" value="Genomic_DNA"/>
</dbReference>
<proteinExistence type="predicted"/>
<name>A0A1F6C4V0_HANXR</name>